<evidence type="ECO:0000313" key="5">
    <source>
        <dbReference type="Proteomes" id="UP000309215"/>
    </source>
</evidence>
<dbReference type="PROSITE" id="PS50234">
    <property type="entry name" value="VWFA"/>
    <property type="match status" value="1"/>
</dbReference>
<feature type="compositionally biased region" description="Basic and acidic residues" evidence="1">
    <location>
        <begin position="1058"/>
        <end position="1073"/>
    </location>
</feature>
<sequence>MWRHPRMSSYRARSRLALVVLAFFALVCPGLLTACREPERPLLPRSQTWAELRTVRRDVLVAPPGEPIRPPYPRERLVDGEVVRVQENGLAWLRRDGGATLLIRGPAELVLHADVIDIKHGRVFVDTPATITTELRTPTGPLHLAHVRASIDVAQKDGASDVYVLAGEVRTDGAGRATAGERLTLEPHKGEPTAKTSPVLTWEDWTGGLATTDRSAEPSPYGVGTVGARRPGEQGAPRFPLAIQRLDVRVSIQDDFAITEVDEVFFNPSSATVEGVYRFRTPAGATLHKFGVDRDGVVFWGYVKEKAAAAAQYQANVYEGSKEDPALLEWEAPGVYKARLYPLLPGQSRRVVVRYAEWLGRTGARGERRLYVYPMAAEGAEGSLPHIEELTATIDLARAGAREVRTGMSGVREGGTITVRAQDFVPRADLAIELFDDGLVAPRGYTAPHTMDPETVPPSERADAMQRARTEADYVIVPVRSADVPLAKGGLDLAIVIDTSAATDAPSLAIARATTAALLAHLGKDDRVGVFGGDTSLVPVVPGKEGLAPIDEAGRREVLARMSRIERGGATDLGAMLSQAAALLDPARRGAVVYVGDGAPTVGELRLQELRDRMAKLPRPVRMFGVGVGDEADMALLEGLARGGFAERVADANAAARVALRLLEHAERPVWLGAQVDLGPTVERIFPRDLGALVADESIAVIGRVTTAGLPTSVSLTGPAGTVKTNLQVTRIEDEGDLRRRWAEGRLMQMMAEATGRAAMVDLGSRHAIITPVTSLYVPTKNEMTPEERAELERKKGMARSLVETKRRMGWTPIIKADVDDEEEEVSVATAEVAAAPNADNKEGGTGTRAKGEEGSMGNPVSRSTGNRYGVQGPADNADPHIARQAALRDAAEFGMIGMLNTGAGGDPNAPTAPWGRDDSLASEPTSAVGNQWGNTIGDGFGAGGLGLSGVAEGGGGRGEGIGLGSIGTIGHGAGTGTGQGFGSGQGRLGGQHKSAPPKIMEAPIAMPSAAATAAPAARPPVPQPAPSLPFGSTKQSNAPGDPLAGGDLSGKPSAGEDISKADEDQKPAEKAKRASGLTGTTIVVHVGDVPHQASPCSGAALVPFEERVGLWRERFGRAAGNAQGVRSVYRAALSACEAPTWRERSKLVSLMLDAMPSIAAKVSLWRVMFTDLGVADALYRGILARVRTAQEMRELHAALGLKTMDPSLLEKLIKDTKSPDERVKKVRELVAQWPDDFALALRLLDMLEDASDDAGARELGRTLRSRPDADARVRTAVGELYMRLAAKEADAGKKAAYEAEARRSFGEIVEFAPDDPVARRRLGDLLRAHGWYADAARQYETLARLAPDDTSVSLLLAAAAEGMGKLEEAIKWTEKGGAAGAPDAEQSPAVTARAFAATYLAWGRLLAQKNGKKDEEQTLRARLLRVISTERAAGKAPRGARVSLTWSHPEFHPSLWTNGLGTQMPAPEGDVTLGIAQALLPMRPDARVEVRLEGEDVEHAARLGAEAILTIVFDEGEDGETIVKQSIRFARGGKPVRAFAISKGEAREVEP</sequence>
<feature type="domain" description="VIT" evidence="3">
    <location>
        <begin position="227"/>
        <end position="357"/>
    </location>
</feature>
<evidence type="ECO:0000256" key="1">
    <source>
        <dbReference type="SAM" id="MobiDB-lite"/>
    </source>
</evidence>
<feature type="compositionally biased region" description="Gly residues" evidence="1">
    <location>
        <begin position="975"/>
        <end position="990"/>
    </location>
</feature>
<dbReference type="Pfam" id="PF08487">
    <property type="entry name" value="VIT"/>
    <property type="match status" value="1"/>
</dbReference>
<organism evidence="4 5">
    <name type="scientific">Polyangium fumosum</name>
    <dbReference type="NCBI Taxonomy" id="889272"/>
    <lineage>
        <taxon>Bacteria</taxon>
        <taxon>Pseudomonadati</taxon>
        <taxon>Myxococcota</taxon>
        <taxon>Polyangia</taxon>
        <taxon>Polyangiales</taxon>
        <taxon>Polyangiaceae</taxon>
        <taxon>Polyangium</taxon>
    </lineage>
</organism>
<gene>
    <name evidence="4" type="ORF">E8A74_24135</name>
</gene>
<comment type="caution">
    <text evidence="4">The sequence shown here is derived from an EMBL/GenBank/DDBJ whole genome shotgun (WGS) entry which is preliminary data.</text>
</comment>
<dbReference type="PROSITE" id="PS51257">
    <property type="entry name" value="PROKAR_LIPOPROTEIN"/>
    <property type="match status" value="1"/>
</dbReference>
<dbReference type="PANTHER" id="PTHR45737:SF6">
    <property type="entry name" value="VON WILLEBRAND FACTOR A DOMAIN-CONTAINING PROTEIN 5A"/>
    <property type="match status" value="1"/>
</dbReference>
<evidence type="ECO:0000259" key="2">
    <source>
        <dbReference type="PROSITE" id="PS50234"/>
    </source>
</evidence>
<dbReference type="SMART" id="SM00327">
    <property type="entry name" value="VWA"/>
    <property type="match status" value="1"/>
</dbReference>
<dbReference type="SMART" id="SM00609">
    <property type="entry name" value="VIT"/>
    <property type="match status" value="1"/>
</dbReference>
<feature type="domain" description="VWFA" evidence="2">
    <location>
        <begin position="492"/>
        <end position="662"/>
    </location>
</feature>
<feature type="compositionally biased region" description="Pro residues" evidence="1">
    <location>
        <begin position="1018"/>
        <end position="1028"/>
    </location>
</feature>
<reference evidence="4 5" key="1">
    <citation type="submission" date="2019-04" db="EMBL/GenBank/DDBJ databases">
        <authorList>
            <person name="Li Y."/>
            <person name="Wang J."/>
        </authorList>
    </citation>
    <scope>NUCLEOTIDE SEQUENCE [LARGE SCALE GENOMIC DNA]</scope>
    <source>
        <strain evidence="4 5">DSM 14668</strain>
    </source>
</reference>
<dbReference type="InterPro" id="IPR013694">
    <property type="entry name" value="VIT"/>
</dbReference>
<proteinExistence type="predicted"/>
<feature type="region of interest" description="Disordered" evidence="1">
    <location>
        <begin position="836"/>
        <end position="864"/>
    </location>
</feature>
<keyword evidence="5" id="KW-1185">Reference proteome</keyword>
<accession>A0A4U1J913</accession>
<dbReference type="OrthoDB" id="5476021at2"/>
<dbReference type="Proteomes" id="UP000309215">
    <property type="component" value="Unassembled WGS sequence"/>
</dbReference>
<dbReference type="Gene3D" id="3.40.50.410">
    <property type="entry name" value="von Willebrand factor, type A domain"/>
    <property type="match status" value="1"/>
</dbReference>
<protein>
    <recommendedName>
        <fullName evidence="6">VWA domain-containing protein</fullName>
    </recommendedName>
</protein>
<feature type="region of interest" description="Disordered" evidence="1">
    <location>
        <begin position="975"/>
        <end position="997"/>
    </location>
</feature>
<dbReference type="Gene3D" id="1.25.40.10">
    <property type="entry name" value="Tetratricopeptide repeat domain"/>
    <property type="match status" value="1"/>
</dbReference>
<dbReference type="SUPFAM" id="SSF53300">
    <property type="entry name" value="vWA-like"/>
    <property type="match status" value="1"/>
</dbReference>
<dbReference type="PROSITE" id="PS51468">
    <property type="entry name" value="VIT"/>
    <property type="match status" value="1"/>
</dbReference>
<dbReference type="InterPro" id="IPR011990">
    <property type="entry name" value="TPR-like_helical_dom_sf"/>
</dbReference>
<name>A0A4U1J913_9BACT</name>
<evidence type="ECO:0008006" key="6">
    <source>
        <dbReference type="Google" id="ProtNLM"/>
    </source>
</evidence>
<evidence type="ECO:0000313" key="4">
    <source>
        <dbReference type="EMBL" id="TKD03946.1"/>
    </source>
</evidence>
<feature type="region of interest" description="Disordered" evidence="1">
    <location>
        <begin position="211"/>
        <end position="234"/>
    </location>
</feature>
<dbReference type="SUPFAM" id="SSF48452">
    <property type="entry name" value="TPR-like"/>
    <property type="match status" value="1"/>
</dbReference>
<dbReference type="PANTHER" id="PTHR45737">
    <property type="entry name" value="VON WILLEBRAND FACTOR A DOMAIN-CONTAINING PROTEIN 5A"/>
    <property type="match status" value="1"/>
</dbReference>
<evidence type="ECO:0000259" key="3">
    <source>
        <dbReference type="PROSITE" id="PS51468"/>
    </source>
</evidence>
<dbReference type="EMBL" id="SSMQ01000026">
    <property type="protein sequence ID" value="TKD03946.1"/>
    <property type="molecule type" value="Genomic_DNA"/>
</dbReference>
<feature type="region of interest" description="Disordered" evidence="1">
    <location>
        <begin position="1011"/>
        <end position="1075"/>
    </location>
</feature>
<dbReference type="InterPro" id="IPR036465">
    <property type="entry name" value="vWFA_dom_sf"/>
</dbReference>
<dbReference type="InterPro" id="IPR002035">
    <property type="entry name" value="VWF_A"/>
</dbReference>